<dbReference type="InterPro" id="IPR051534">
    <property type="entry name" value="CBASS_pafABC_assoc_protein"/>
</dbReference>
<dbReference type="InterPro" id="IPR028349">
    <property type="entry name" value="PafC-like"/>
</dbReference>
<accession>A0A3D8JZA6</accession>
<feature type="domain" description="HTH deoR-type" evidence="3">
    <location>
        <begin position="2"/>
        <end position="60"/>
    </location>
</feature>
<dbReference type="AlphaFoldDB" id="A0A3D8JZA6"/>
<protein>
    <submittedName>
        <fullName evidence="4">WYL domain-containing protein</fullName>
    </submittedName>
</protein>
<evidence type="ECO:0000259" key="3">
    <source>
        <dbReference type="PROSITE" id="PS51000"/>
    </source>
</evidence>
<evidence type="ECO:0000313" key="4">
    <source>
        <dbReference type="EMBL" id="RDU97954.1"/>
    </source>
</evidence>
<dbReference type="EMBL" id="QRGA01000008">
    <property type="protein sequence ID" value="RDU97954.1"/>
    <property type="molecule type" value="Genomic_DNA"/>
</dbReference>
<dbReference type="Proteomes" id="UP000256838">
    <property type="component" value="Unassembled WGS sequence"/>
</dbReference>
<evidence type="ECO:0000313" key="5">
    <source>
        <dbReference type="Proteomes" id="UP000256838"/>
    </source>
</evidence>
<dbReference type="RefSeq" id="WP_115534480.1">
    <property type="nucleotide sequence ID" value="NZ_QRGA01000008.1"/>
</dbReference>
<dbReference type="PROSITE" id="PS52050">
    <property type="entry name" value="WYL"/>
    <property type="match status" value="1"/>
</dbReference>
<comment type="caution">
    <text evidence="4">The sequence shown here is derived from an EMBL/GenBank/DDBJ whole genome shotgun (WGS) entry which is preliminary data.</text>
</comment>
<dbReference type="OrthoDB" id="9807255at2"/>
<dbReference type="Gene3D" id="1.10.10.10">
    <property type="entry name" value="Winged helix-like DNA-binding domain superfamily/Winged helix DNA-binding domain"/>
    <property type="match status" value="1"/>
</dbReference>
<dbReference type="PANTHER" id="PTHR34580:SF1">
    <property type="entry name" value="PROTEIN PAFC"/>
    <property type="match status" value="1"/>
</dbReference>
<keyword evidence="5" id="KW-1185">Reference proteome</keyword>
<dbReference type="InterPro" id="IPR013196">
    <property type="entry name" value="HTH_11"/>
</dbReference>
<dbReference type="Pfam" id="PF13280">
    <property type="entry name" value="WYL"/>
    <property type="match status" value="1"/>
</dbReference>
<dbReference type="PIRSF" id="PIRSF016838">
    <property type="entry name" value="PafC"/>
    <property type="match status" value="1"/>
</dbReference>
<dbReference type="Pfam" id="PF08279">
    <property type="entry name" value="HTH_11"/>
    <property type="match status" value="1"/>
</dbReference>
<sequence length="319" mass="35018">MRTGRLVSMLLMLQARGRITARALADEFEVSVRTVYRDVDQLSAAGVPVYADRGPGGGFALLDGYRTDLTGMTRAEAETLPIAGLPGAADALGLAEPLRSAQLKLVAALPKGAAGASRIGSRLHIDPVDWYRRPEPAPLLPLLATAVWEQKRIAMHYRSWSDTQLRRCAPLGLVLKAGNWYLVAKARTRIGIYKASSIEDLEMLDETFERPDGFDLQAHWSQMVVRFEQNLLKDTATLLVKREAISDLHALGAAAADRAVCGLPDDEGWCRVTLPVEEERQAARQLLRLGPRVRVLEPPALRDALCRLAREVAEMNAPA</sequence>
<evidence type="ECO:0000256" key="1">
    <source>
        <dbReference type="ARBA" id="ARBA00023015"/>
    </source>
</evidence>
<dbReference type="InterPro" id="IPR057727">
    <property type="entry name" value="WCX_dom"/>
</dbReference>
<dbReference type="Pfam" id="PF25583">
    <property type="entry name" value="WCX"/>
    <property type="match status" value="1"/>
</dbReference>
<dbReference type="PROSITE" id="PS51000">
    <property type="entry name" value="HTH_DEOR_2"/>
    <property type="match status" value="1"/>
</dbReference>
<dbReference type="GO" id="GO:0003700">
    <property type="term" value="F:DNA-binding transcription factor activity"/>
    <property type="evidence" value="ECO:0007669"/>
    <property type="project" value="InterPro"/>
</dbReference>
<dbReference type="InterPro" id="IPR036390">
    <property type="entry name" value="WH_DNA-bd_sf"/>
</dbReference>
<proteinExistence type="predicted"/>
<evidence type="ECO:0000256" key="2">
    <source>
        <dbReference type="ARBA" id="ARBA00023163"/>
    </source>
</evidence>
<reference evidence="4 5" key="1">
    <citation type="submission" date="2018-08" db="EMBL/GenBank/DDBJ databases">
        <title>Paraburkholderia sp. DHOM06 isolated from forest soil.</title>
        <authorList>
            <person name="Gao Z.-H."/>
            <person name="Qiu L.-H."/>
        </authorList>
    </citation>
    <scope>NUCLEOTIDE SEQUENCE [LARGE SCALE GENOMIC DNA]</scope>
    <source>
        <strain evidence="4 5">DHOM06</strain>
    </source>
</reference>
<dbReference type="SUPFAM" id="SSF46785">
    <property type="entry name" value="Winged helix' DNA-binding domain"/>
    <property type="match status" value="1"/>
</dbReference>
<organism evidence="4 5">
    <name type="scientific">Trinickia dinghuensis</name>
    <dbReference type="NCBI Taxonomy" id="2291023"/>
    <lineage>
        <taxon>Bacteria</taxon>
        <taxon>Pseudomonadati</taxon>
        <taxon>Pseudomonadota</taxon>
        <taxon>Betaproteobacteria</taxon>
        <taxon>Burkholderiales</taxon>
        <taxon>Burkholderiaceae</taxon>
        <taxon>Trinickia</taxon>
    </lineage>
</organism>
<gene>
    <name evidence="4" type="ORF">DWV00_15565</name>
</gene>
<dbReference type="InterPro" id="IPR036388">
    <property type="entry name" value="WH-like_DNA-bd_sf"/>
</dbReference>
<keyword evidence="1" id="KW-0805">Transcription regulation</keyword>
<keyword evidence="2" id="KW-0804">Transcription</keyword>
<dbReference type="PANTHER" id="PTHR34580">
    <property type="match status" value="1"/>
</dbReference>
<dbReference type="InterPro" id="IPR001034">
    <property type="entry name" value="DeoR_HTH"/>
</dbReference>
<dbReference type="InterPro" id="IPR026881">
    <property type="entry name" value="WYL_dom"/>
</dbReference>
<name>A0A3D8JZA6_9BURK</name>